<evidence type="ECO:0000256" key="3">
    <source>
        <dbReference type="ARBA" id="ARBA00023082"/>
    </source>
</evidence>
<keyword evidence="8" id="KW-1185">Reference proteome</keyword>
<dbReference type="RefSeq" id="WP_062482454.1">
    <property type="nucleotide sequence ID" value="NZ_LN885086.1"/>
</dbReference>
<dbReference type="STRING" id="1715989.NITINOP_0361"/>
<dbReference type="GO" id="GO:0016987">
    <property type="term" value="F:sigma factor activity"/>
    <property type="evidence" value="ECO:0007669"/>
    <property type="project" value="UniProtKB-KW"/>
</dbReference>
<protein>
    <submittedName>
        <fullName evidence="7">RNA polymerase sigma factor SigK (Sigma-K)</fullName>
    </submittedName>
</protein>
<proteinExistence type="inferred from homology"/>
<dbReference type="SUPFAM" id="SSF88946">
    <property type="entry name" value="Sigma2 domain of RNA polymerase sigma factors"/>
    <property type="match status" value="1"/>
</dbReference>
<organism evidence="7 8">
    <name type="scientific">Candidatus Nitrospira inopinata</name>
    <dbReference type="NCBI Taxonomy" id="1715989"/>
    <lineage>
        <taxon>Bacteria</taxon>
        <taxon>Pseudomonadati</taxon>
        <taxon>Nitrospirota</taxon>
        <taxon>Nitrospiria</taxon>
        <taxon>Nitrospirales</taxon>
        <taxon>Nitrospiraceae</taxon>
        <taxon>Nitrospira</taxon>
    </lineage>
</organism>
<keyword evidence="2" id="KW-0805">Transcription regulation</keyword>
<dbReference type="Pfam" id="PF08281">
    <property type="entry name" value="Sigma70_r4_2"/>
    <property type="match status" value="1"/>
</dbReference>
<dbReference type="OrthoDB" id="9784272at2"/>
<dbReference type="EMBL" id="LN885086">
    <property type="protein sequence ID" value="CUQ65337.1"/>
    <property type="molecule type" value="Genomic_DNA"/>
</dbReference>
<evidence type="ECO:0000256" key="2">
    <source>
        <dbReference type="ARBA" id="ARBA00023015"/>
    </source>
</evidence>
<evidence type="ECO:0000313" key="7">
    <source>
        <dbReference type="EMBL" id="CUQ65337.1"/>
    </source>
</evidence>
<feature type="domain" description="RNA polymerase sigma-70 region 2" evidence="5">
    <location>
        <begin position="35"/>
        <end position="100"/>
    </location>
</feature>
<evidence type="ECO:0000256" key="4">
    <source>
        <dbReference type="ARBA" id="ARBA00023163"/>
    </source>
</evidence>
<evidence type="ECO:0000256" key="1">
    <source>
        <dbReference type="ARBA" id="ARBA00010641"/>
    </source>
</evidence>
<dbReference type="InterPro" id="IPR007627">
    <property type="entry name" value="RNA_pol_sigma70_r2"/>
</dbReference>
<dbReference type="GO" id="GO:0003677">
    <property type="term" value="F:DNA binding"/>
    <property type="evidence" value="ECO:0007669"/>
    <property type="project" value="InterPro"/>
</dbReference>
<dbReference type="InterPro" id="IPR013249">
    <property type="entry name" value="RNA_pol_sigma70_r4_t2"/>
</dbReference>
<evidence type="ECO:0000259" key="5">
    <source>
        <dbReference type="Pfam" id="PF04542"/>
    </source>
</evidence>
<sequence>MPIMTMEPTKPAQDEEWANLIALTAQGDQAALAALYDRTSPQVFGLALKILKNREAAEEVTLDVYTQVWRQAHTYDQTRGAPGAWLMMLARTRAIDRFRAGAAEYGRLEPLDAAELFASDGDTPEQDMAGQERRRFVRQALATLTDEQRGAIALAYFYGLSQSEIAEHLRLPLGTVKTRIRLDMIKLREALAPYEEGLTP</sequence>
<dbReference type="Pfam" id="PF04542">
    <property type="entry name" value="Sigma70_r2"/>
    <property type="match status" value="1"/>
</dbReference>
<dbReference type="PANTHER" id="PTHR43133:SF62">
    <property type="entry name" value="RNA POLYMERASE SIGMA FACTOR SIGZ"/>
    <property type="match status" value="1"/>
</dbReference>
<dbReference type="InterPro" id="IPR013325">
    <property type="entry name" value="RNA_pol_sigma_r2"/>
</dbReference>
<dbReference type="Gene3D" id="1.10.10.10">
    <property type="entry name" value="Winged helix-like DNA-binding domain superfamily/Winged helix DNA-binding domain"/>
    <property type="match status" value="1"/>
</dbReference>
<comment type="similarity">
    <text evidence="1">Belongs to the sigma-70 factor family. ECF subfamily.</text>
</comment>
<dbReference type="InterPro" id="IPR036388">
    <property type="entry name" value="WH-like_DNA-bd_sf"/>
</dbReference>
<dbReference type="Proteomes" id="UP000066284">
    <property type="component" value="Chromosome 1"/>
</dbReference>
<dbReference type="PANTHER" id="PTHR43133">
    <property type="entry name" value="RNA POLYMERASE ECF-TYPE SIGMA FACTO"/>
    <property type="match status" value="1"/>
</dbReference>
<keyword evidence="4" id="KW-0804">Transcription</keyword>
<dbReference type="NCBIfam" id="TIGR02937">
    <property type="entry name" value="sigma70-ECF"/>
    <property type="match status" value="1"/>
</dbReference>
<gene>
    <name evidence="7" type="primary">sigK</name>
    <name evidence="7" type="ORF">NITINOP_0361</name>
</gene>
<keyword evidence="3" id="KW-0731">Sigma factor</keyword>
<dbReference type="Gene3D" id="1.10.1740.10">
    <property type="match status" value="1"/>
</dbReference>
<dbReference type="GO" id="GO:0006352">
    <property type="term" value="P:DNA-templated transcription initiation"/>
    <property type="evidence" value="ECO:0007669"/>
    <property type="project" value="InterPro"/>
</dbReference>
<dbReference type="SUPFAM" id="SSF88659">
    <property type="entry name" value="Sigma3 and sigma4 domains of RNA polymerase sigma factors"/>
    <property type="match status" value="1"/>
</dbReference>
<dbReference type="InterPro" id="IPR013324">
    <property type="entry name" value="RNA_pol_sigma_r3/r4-like"/>
</dbReference>
<dbReference type="InterPro" id="IPR039425">
    <property type="entry name" value="RNA_pol_sigma-70-like"/>
</dbReference>
<evidence type="ECO:0000313" key="8">
    <source>
        <dbReference type="Proteomes" id="UP000066284"/>
    </source>
</evidence>
<accession>A0A0S4KPT1</accession>
<evidence type="ECO:0000259" key="6">
    <source>
        <dbReference type="Pfam" id="PF08281"/>
    </source>
</evidence>
<dbReference type="CDD" id="cd06171">
    <property type="entry name" value="Sigma70_r4"/>
    <property type="match status" value="1"/>
</dbReference>
<feature type="domain" description="RNA polymerase sigma factor 70 region 4 type 2" evidence="6">
    <location>
        <begin position="137"/>
        <end position="181"/>
    </location>
</feature>
<reference evidence="8" key="1">
    <citation type="submission" date="2015-09" db="EMBL/GenBank/DDBJ databases">
        <authorList>
            <person name="Daims H."/>
        </authorList>
    </citation>
    <scope>NUCLEOTIDE SEQUENCE [LARGE SCALE GENOMIC DNA]</scope>
</reference>
<dbReference type="InterPro" id="IPR014284">
    <property type="entry name" value="RNA_pol_sigma-70_dom"/>
</dbReference>
<dbReference type="AlphaFoldDB" id="A0A0S4KPT1"/>
<name>A0A0S4KPT1_9BACT</name>
<dbReference type="KEGG" id="nio:NITINOP_0361"/>